<gene>
    <name evidence="1" type="ORF">RHMOL_Rhmol11G0112200</name>
</gene>
<dbReference type="EMBL" id="CM046398">
    <property type="protein sequence ID" value="KAI8531116.1"/>
    <property type="molecule type" value="Genomic_DNA"/>
</dbReference>
<evidence type="ECO:0000313" key="2">
    <source>
        <dbReference type="Proteomes" id="UP001062846"/>
    </source>
</evidence>
<sequence>MEGPILRQDNPIFSSQELSEVSKGLPHQDSVLGDEQIIDVGQEQSRPTVNPIGRSELHVTTILEQEE</sequence>
<protein>
    <submittedName>
        <fullName evidence="1">Uncharacterized protein</fullName>
    </submittedName>
</protein>
<organism evidence="1 2">
    <name type="scientific">Rhododendron molle</name>
    <name type="common">Chinese azalea</name>
    <name type="synonym">Azalea mollis</name>
    <dbReference type="NCBI Taxonomy" id="49168"/>
    <lineage>
        <taxon>Eukaryota</taxon>
        <taxon>Viridiplantae</taxon>
        <taxon>Streptophyta</taxon>
        <taxon>Embryophyta</taxon>
        <taxon>Tracheophyta</taxon>
        <taxon>Spermatophyta</taxon>
        <taxon>Magnoliopsida</taxon>
        <taxon>eudicotyledons</taxon>
        <taxon>Gunneridae</taxon>
        <taxon>Pentapetalae</taxon>
        <taxon>asterids</taxon>
        <taxon>Ericales</taxon>
        <taxon>Ericaceae</taxon>
        <taxon>Ericoideae</taxon>
        <taxon>Rhodoreae</taxon>
        <taxon>Rhododendron</taxon>
    </lineage>
</organism>
<dbReference type="Proteomes" id="UP001062846">
    <property type="component" value="Chromosome 11"/>
</dbReference>
<comment type="caution">
    <text evidence="1">The sequence shown here is derived from an EMBL/GenBank/DDBJ whole genome shotgun (WGS) entry which is preliminary data.</text>
</comment>
<reference evidence="1" key="1">
    <citation type="submission" date="2022-02" db="EMBL/GenBank/DDBJ databases">
        <title>Plant Genome Project.</title>
        <authorList>
            <person name="Zhang R.-G."/>
        </authorList>
    </citation>
    <scope>NUCLEOTIDE SEQUENCE</scope>
    <source>
        <strain evidence="1">AT1</strain>
    </source>
</reference>
<keyword evidence="2" id="KW-1185">Reference proteome</keyword>
<accession>A0ACC0LR40</accession>
<evidence type="ECO:0000313" key="1">
    <source>
        <dbReference type="EMBL" id="KAI8531116.1"/>
    </source>
</evidence>
<proteinExistence type="predicted"/>
<name>A0ACC0LR40_RHOML</name>